<evidence type="ECO:0000256" key="4">
    <source>
        <dbReference type="ARBA" id="ARBA00022475"/>
    </source>
</evidence>
<dbReference type="Gene3D" id="3.80.10.10">
    <property type="entry name" value="Ribonuclease Inhibitor"/>
    <property type="match status" value="3"/>
</dbReference>
<proteinExistence type="predicted"/>
<keyword evidence="10" id="KW-0547">Nucleotide-binding</keyword>
<evidence type="ECO:0000256" key="10">
    <source>
        <dbReference type="ARBA" id="ARBA00022741"/>
    </source>
</evidence>
<reference evidence="21" key="1">
    <citation type="journal article" date="2017" name="Nature">
        <title>The sunflower genome provides insights into oil metabolism, flowering and Asterid evolution.</title>
        <authorList>
            <person name="Badouin H."/>
            <person name="Gouzy J."/>
            <person name="Grassa C.J."/>
            <person name="Murat F."/>
            <person name="Staton S.E."/>
            <person name="Cottret L."/>
            <person name="Lelandais-Briere C."/>
            <person name="Owens G.L."/>
            <person name="Carrere S."/>
            <person name="Mayjonade B."/>
            <person name="Legrand L."/>
            <person name="Gill N."/>
            <person name="Kane N.C."/>
            <person name="Bowers J.E."/>
            <person name="Hubner S."/>
            <person name="Bellec A."/>
            <person name="Berard A."/>
            <person name="Berges H."/>
            <person name="Blanchet N."/>
            <person name="Boniface M.C."/>
            <person name="Brunel D."/>
            <person name="Catrice O."/>
            <person name="Chaidir N."/>
            <person name="Claudel C."/>
            <person name="Donnadieu C."/>
            <person name="Faraut T."/>
            <person name="Fievet G."/>
            <person name="Helmstetter N."/>
            <person name="King M."/>
            <person name="Knapp S.J."/>
            <person name="Lai Z."/>
            <person name="Le Paslier M.C."/>
            <person name="Lippi Y."/>
            <person name="Lorenzon L."/>
            <person name="Mandel J.R."/>
            <person name="Marage G."/>
            <person name="Marchand G."/>
            <person name="Marquand E."/>
            <person name="Bret-Mestries E."/>
            <person name="Morien E."/>
            <person name="Nambeesan S."/>
            <person name="Nguyen T."/>
            <person name="Pegot-Espagnet P."/>
            <person name="Pouilly N."/>
            <person name="Raftis F."/>
            <person name="Sallet E."/>
            <person name="Schiex T."/>
            <person name="Thomas J."/>
            <person name="Vandecasteele C."/>
            <person name="Vares D."/>
            <person name="Vear F."/>
            <person name="Vautrin S."/>
            <person name="Crespi M."/>
            <person name="Mangin B."/>
            <person name="Burke J.M."/>
            <person name="Salse J."/>
            <person name="Munos S."/>
            <person name="Vincourt P."/>
            <person name="Rieseberg L.H."/>
            <person name="Langlade N.B."/>
        </authorList>
    </citation>
    <scope>NUCLEOTIDE SEQUENCE</scope>
    <source>
        <tissue evidence="21">Leaves</tissue>
    </source>
</reference>
<dbReference type="FunFam" id="3.80.10.10:FF:000041">
    <property type="entry name" value="LRR receptor-like serine/threonine-protein kinase ERECTA"/>
    <property type="match status" value="1"/>
</dbReference>
<dbReference type="Pfam" id="PF00560">
    <property type="entry name" value="LRR_1"/>
    <property type="match status" value="1"/>
</dbReference>
<feature type="transmembrane region" description="Helical" evidence="17">
    <location>
        <begin position="622"/>
        <end position="643"/>
    </location>
</feature>
<keyword evidence="4" id="KW-1003">Cell membrane</keyword>
<keyword evidence="8 18" id="KW-0732">Signal</keyword>
<keyword evidence="17" id="KW-0812">Transmembrane</keyword>
<dbReference type="AlphaFoldDB" id="A0A9K3DKL8"/>
<evidence type="ECO:0000313" key="22">
    <source>
        <dbReference type="Proteomes" id="UP000215914"/>
    </source>
</evidence>
<evidence type="ECO:0000256" key="14">
    <source>
        <dbReference type="ARBA" id="ARBA00023180"/>
    </source>
</evidence>
<evidence type="ECO:0000256" key="1">
    <source>
        <dbReference type="ARBA" id="ARBA00004236"/>
    </source>
</evidence>
<evidence type="ECO:0000256" key="5">
    <source>
        <dbReference type="ARBA" id="ARBA00022553"/>
    </source>
</evidence>
<protein>
    <recommendedName>
        <fullName evidence="3">non-specific serine/threonine protein kinase</fullName>
        <ecNumber evidence="3">2.7.11.1</ecNumber>
    </recommendedName>
</protein>
<dbReference type="Gene3D" id="2.60.120.430">
    <property type="entry name" value="Galactose-binding lectin"/>
    <property type="match status" value="1"/>
</dbReference>
<organism evidence="21 22">
    <name type="scientific">Helianthus annuus</name>
    <name type="common">Common sunflower</name>
    <dbReference type="NCBI Taxonomy" id="4232"/>
    <lineage>
        <taxon>Eukaryota</taxon>
        <taxon>Viridiplantae</taxon>
        <taxon>Streptophyta</taxon>
        <taxon>Embryophyta</taxon>
        <taxon>Tracheophyta</taxon>
        <taxon>Spermatophyta</taxon>
        <taxon>Magnoliopsida</taxon>
        <taxon>eudicotyledons</taxon>
        <taxon>Gunneridae</taxon>
        <taxon>Pentapetalae</taxon>
        <taxon>asterids</taxon>
        <taxon>campanulids</taxon>
        <taxon>Asterales</taxon>
        <taxon>Asteraceae</taxon>
        <taxon>Asteroideae</taxon>
        <taxon>Heliantheae alliance</taxon>
        <taxon>Heliantheae</taxon>
        <taxon>Helianthus</taxon>
    </lineage>
</organism>
<dbReference type="PROSITE" id="PS51450">
    <property type="entry name" value="LRR"/>
    <property type="match status" value="1"/>
</dbReference>
<dbReference type="Pfam" id="PF11721">
    <property type="entry name" value="Malectin"/>
    <property type="match status" value="1"/>
</dbReference>
<evidence type="ECO:0000256" key="13">
    <source>
        <dbReference type="ARBA" id="ARBA00023170"/>
    </source>
</evidence>
<dbReference type="EC" id="2.7.11.1" evidence="3"/>
<evidence type="ECO:0000259" key="20">
    <source>
        <dbReference type="Pfam" id="PF23598"/>
    </source>
</evidence>
<evidence type="ECO:0000256" key="12">
    <source>
        <dbReference type="ARBA" id="ARBA00023136"/>
    </source>
</evidence>
<reference evidence="21" key="2">
    <citation type="submission" date="2020-06" db="EMBL/GenBank/DDBJ databases">
        <title>Helianthus annuus Genome sequencing and assembly Release 2.</title>
        <authorList>
            <person name="Gouzy J."/>
            <person name="Langlade N."/>
            <person name="Munos S."/>
        </authorList>
    </citation>
    <scope>NUCLEOTIDE SEQUENCE</scope>
    <source>
        <tissue evidence="21">Leaves</tissue>
    </source>
</reference>
<evidence type="ECO:0000256" key="3">
    <source>
        <dbReference type="ARBA" id="ARBA00012513"/>
    </source>
</evidence>
<dbReference type="Pfam" id="PF23598">
    <property type="entry name" value="LRR_14"/>
    <property type="match status" value="1"/>
</dbReference>
<feature type="domain" description="Malectin" evidence="19">
    <location>
        <begin position="401"/>
        <end position="604"/>
    </location>
</feature>
<sequence>MKKKLLFLTFSSILYSSFAFTQSARLITEELKVLNEIGEKLWLSERNWRNFGKDPCRDEGDWHDFVKCDCSFDSNTTCRVTEIMTSQNVSTVLPSKFAELQYLQILDLSCNYFRASIPSEWATMRLSELSLMENTLFGPFPTILTKITTLRYLSIQGNRFSGPIPKEIANLKSLEKLVLSSNEFTGQLPVALAKLTNLTDLRISDNNFTGKIPNFISQWTQISNLQFQGCSFEGPIPSSISVLTKLEDLRISDLKSGASTFPPLRKMTKLSILVLRNCLIRGPIPRYVGNLRNLQTLDLSFNNLTGEIPSSFSLLRNVDHIYLTKNDLTGPMPQWIFSSIKNVDVSYNHFTWDASGPKICEQGTINVVESYSSSINIQDDIHPCLRKDFPCTKSDTQKIFSLHINCGGAEVNINNTIIYEADTERRGASSYYNAGNWAFSSTGNFLDEDHDFDDYMLSNTSNLYNTHDSDAYTLSNTSELYNTPKCDMELYTTARKAAISLTYYGLCLLNGKYTVKLHFAEIGLTDDNLFNSIGKRVFNVYVQGELKLIDFDIVKEARGVGIGVIKSYTVIVKNNTLKIQLYWAGKGTTGIPMRGSYGPIISAISVDPHFVITRHHRKRLDVGLIVGIVGGVTLVLIIMICLWRKGYNMNRNQPIEVDQMSHTTSFN</sequence>
<dbReference type="Gramene" id="mRNA:HanXRQr2_Chr17g0824951">
    <property type="protein sequence ID" value="mRNA:HanXRQr2_Chr17g0824951"/>
    <property type="gene ID" value="HanXRQr2_Chr17g0824951"/>
</dbReference>
<evidence type="ECO:0000256" key="16">
    <source>
        <dbReference type="ARBA" id="ARBA00048679"/>
    </source>
</evidence>
<keyword evidence="9" id="KW-0677">Repeat</keyword>
<dbReference type="Proteomes" id="UP000215914">
    <property type="component" value="Unassembled WGS sequence"/>
</dbReference>
<feature type="domain" description="Disease resistance R13L4/SHOC-2-like LRR" evidence="20">
    <location>
        <begin position="144"/>
        <end position="251"/>
    </location>
</feature>
<evidence type="ECO:0000256" key="8">
    <source>
        <dbReference type="ARBA" id="ARBA00022729"/>
    </source>
</evidence>
<keyword evidence="12 17" id="KW-0472">Membrane</keyword>
<dbReference type="FunFam" id="3.80.10.10:FF:000383">
    <property type="entry name" value="Leucine-rich repeat receptor protein kinase EMS1"/>
    <property type="match status" value="1"/>
</dbReference>
<feature type="signal peptide" evidence="18">
    <location>
        <begin position="1"/>
        <end position="19"/>
    </location>
</feature>
<evidence type="ECO:0000256" key="18">
    <source>
        <dbReference type="SAM" id="SignalP"/>
    </source>
</evidence>
<comment type="subcellular location">
    <subcellularLocation>
        <location evidence="1">Cell membrane</location>
    </subcellularLocation>
    <subcellularLocation>
        <location evidence="2">Membrane</location>
        <topology evidence="2">Single-pass type I membrane protein</topology>
    </subcellularLocation>
</comment>
<evidence type="ECO:0000256" key="15">
    <source>
        <dbReference type="ARBA" id="ARBA00047899"/>
    </source>
</evidence>
<name>A0A9K3DKL8_HELAN</name>
<dbReference type="PANTHER" id="PTHR48006:SF68">
    <property type="entry name" value="PROTEIN KINASE DOMAIN-CONTAINING PROTEIN"/>
    <property type="match status" value="1"/>
</dbReference>
<evidence type="ECO:0000256" key="7">
    <source>
        <dbReference type="ARBA" id="ARBA00022679"/>
    </source>
</evidence>
<keyword evidence="14" id="KW-0325">Glycoprotein</keyword>
<dbReference type="InterPro" id="IPR051824">
    <property type="entry name" value="LRR_Rcpt-Like_S/T_Kinase"/>
</dbReference>
<evidence type="ECO:0000256" key="9">
    <source>
        <dbReference type="ARBA" id="ARBA00022737"/>
    </source>
</evidence>
<keyword evidence="17" id="KW-1133">Transmembrane helix</keyword>
<dbReference type="SUPFAM" id="SSF52058">
    <property type="entry name" value="L domain-like"/>
    <property type="match status" value="1"/>
</dbReference>
<keyword evidence="11" id="KW-0067">ATP-binding</keyword>
<comment type="catalytic activity">
    <reaction evidence="15">
        <text>L-threonyl-[protein] + ATP = O-phospho-L-threonyl-[protein] + ADP + H(+)</text>
        <dbReference type="Rhea" id="RHEA:46608"/>
        <dbReference type="Rhea" id="RHEA-COMP:11060"/>
        <dbReference type="Rhea" id="RHEA-COMP:11605"/>
        <dbReference type="ChEBI" id="CHEBI:15378"/>
        <dbReference type="ChEBI" id="CHEBI:30013"/>
        <dbReference type="ChEBI" id="CHEBI:30616"/>
        <dbReference type="ChEBI" id="CHEBI:61977"/>
        <dbReference type="ChEBI" id="CHEBI:456216"/>
        <dbReference type="EC" id="2.7.11.1"/>
    </reaction>
</comment>
<evidence type="ECO:0000259" key="19">
    <source>
        <dbReference type="Pfam" id="PF11721"/>
    </source>
</evidence>
<keyword evidence="22" id="KW-1185">Reference proteome</keyword>
<keyword evidence="21" id="KW-0723">Serine/threonine-protein kinase</keyword>
<dbReference type="InterPro" id="IPR055414">
    <property type="entry name" value="LRR_R13L4/SHOC2-like"/>
</dbReference>
<dbReference type="FunFam" id="3.80.10.10:FF:000433">
    <property type="entry name" value="Putative LRR receptor-like serine/threonine-protein kinase isoform A"/>
    <property type="match status" value="1"/>
</dbReference>
<dbReference type="EMBL" id="MNCJ02000332">
    <property type="protein sequence ID" value="KAF5757297.1"/>
    <property type="molecule type" value="Genomic_DNA"/>
</dbReference>
<evidence type="ECO:0000256" key="2">
    <source>
        <dbReference type="ARBA" id="ARBA00004479"/>
    </source>
</evidence>
<gene>
    <name evidence="21" type="ORF">HanXRQr2_Chr17g0824951</name>
</gene>
<evidence type="ECO:0000313" key="21">
    <source>
        <dbReference type="EMBL" id="KAF5757297.1"/>
    </source>
</evidence>
<evidence type="ECO:0000256" key="11">
    <source>
        <dbReference type="ARBA" id="ARBA00022840"/>
    </source>
</evidence>
<keyword evidence="21" id="KW-0418">Kinase</keyword>
<evidence type="ECO:0000256" key="17">
    <source>
        <dbReference type="SAM" id="Phobius"/>
    </source>
</evidence>
<feature type="chain" id="PRO_5039928193" description="non-specific serine/threonine protein kinase" evidence="18">
    <location>
        <begin position="20"/>
        <end position="667"/>
    </location>
</feature>
<dbReference type="GO" id="GO:0004674">
    <property type="term" value="F:protein serine/threonine kinase activity"/>
    <property type="evidence" value="ECO:0007669"/>
    <property type="project" value="UniProtKB-KW"/>
</dbReference>
<accession>A0A9K3DKL8</accession>
<comment type="caution">
    <text evidence="21">The sequence shown here is derived from an EMBL/GenBank/DDBJ whole genome shotgun (WGS) entry which is preliminary data.</text>
</comment>
<keyword evidence="13" id="KW-0675">Receptor</keyword>
<dbReference type="InterPro" id="IPR001611">
    <property type="entry name" value="Leu-rich_rpt"/>
</dbReference>
<keyword evidence="5" id="KW-0597">Phosphoprotein</keyword>
<dbReference type="PANTHER" id="PTHR48006">
    <property type="entry name" value="LEUCINE-RICH REPEAT-CONTAINING PROTEIN DDB_G0281931-RELATED"/>
    <property type="match status" value="1"/>
</dbReference>
<dbReference type="GO" id="GO:0005524">
    <property type="term" value="F:ATP binding"/>
    <property type="evidence" value="ECO:0007669"/>
    <property type="project" value="UniProtKB-KW"/>
</dbReference>
<dbReference type="Pfam" id="PF13855">
    <property type="entry name" value="LRR_8"/>
    <property type="match status" value="1"/>
</dbReference>
<keyword evidence="6" id="KW-0433">Leucine-rich repeat</keyword>
<dbReference type="InterPro" id="IPR032675">
    <property type="entry name" value="LRR_dom_sf"/>
</dbReference>
<comment type="catalytic activity">
    <reaction evidence="16">
        <text>L-seryl-[protein] + ATP = O-phospho-L-seryl-[protein] + ADP + H(+)</text>
        <dbReference type="Rhea" id="RHEA:17989"/>
        <dbReference type="Rhea" id="RHEA-COMP:9863"/>
        <dbReference type="Rhea" id="RHEA-COMP:11604"/>
        <dbReference type="ChEBI" id="CHEBI:15378"/>
        <dbReference type="ChEBI" id="CHEBI:29999"/>
        <dbReference type="ChEBI" id="CHEBI:30616"/>
        <dbReference type="ChEBI" id="CHEBI:83421"/>
        <dbReference type="ChEBI" id="CHEBI:456216"/>
        <dbReference type="EC" id="2.7.11.1"/>
    </reaction>
</comment>
<dbReference type="GO" id="GO:0005886">
    <property type="term" value="C:plasma membrane"/>
    <property type="evidence" value="ECO:0007669"/>
    <property type="project" value="UniProtKB-SubCell"/>
</dbReference>
<keyword evidence="7 21" id="KW-0808">Transferase</keyword>
<dbReference type="InterPro" id="IPR021720">
    <property type="entry name" value="Malectin_dom"/>
</dbReference>
<evidence type="ECO:0000256" key="6">
    <source>
        <dbReference type="ARBA" id="ARBA00022614"/>
    </source>
</evidence>